<sequence length="845" mass="92233">ADGGHPPEAPEEATSGALALTQQAQLKGVAAALDVDDRVSHAMQEESVLDMMKKQVELEESSAPTADTIKAVEEEIKDKQRVFHSATTADAAAAASNADQADQAAGDGASVFEAWTPKPNPDSCEEIEPKLDDGKDTGSIVAIAVPTAATGLAAQEQSCEKGVPEENKVTVDTVIDTVEVEVQELQAPEEEGKADKAHSTAVEPASTATAERKDTAAQELRDIPAADQAPDQACDEGQEKACDADETISEALGNLMLQEELKLDSEFEPEPSTQPADASSKADVHAGEQCEGKQCLLVRKPRSTVQSLQEAFDFWDNCFDILCDGKESEECFELLDRLEHSLQSNSLSTAFSGVRAPETSANVLRFRLGERLGREIKNDQGKLQHMIEWNKHCQEECLLAAKLENSCLFGDICQFYREELRQTLIPQLQQKPNTAIQALTPLILSGRAVTTVGHCRTYHCDCGCGLPQCFDIFIFKFQTIREVQVMSAKAEAKPVKAGKLTGLDPSSKPADLDLYDPKCGIEDLFGSLSGAALLERMLLWYQVDEIQCMPWFSEDSQGHSRTIVRSPFSRELQESTIARYQSRIYDEGLSQVVSGLLSQWIFGVGLGGLGEYKALRLETAWKSECCTTKLNTYNPKYQAAYEEFVLKKSSSSDYSGFFKAKQPFYSAISLAHNLQNLNIYTRFEVWCNTYVDYLDTRYNPHTCVAQMHAITVMIVNGQKKFISKEKMGYIVFEALKACVPVSAANVAKSSGRSLTFVFNRGGSEIGKLMNLINLPMENSAVVRKMLKKDAPGSSTSTAVSKPKTADVTLQVKAQLCGVSSLGIQLKPGELKKLHGAKGAGCESEA</sequence>
<name>A0ABP0NXB7_9DINO</name>
<evidence type="ECO:0000256" key="1">
    <source>
        <dbReference type="SAM" id="MobiDB-lite"/>
    </source>
</evidence>
<comment type="caution">
    <text evidence="2">The sequence shown here is derived from an EMBL/GenBank/DDBJ whole genome shotgun (WGS) entry which is preliminary data.</text>
</comment>
<reference evidence="2 3" key="1">
    <citation type="submission" date="2024-02" db="EMBL/GenBank/DDBJ databases">
        <authorList>
            <person name="Chen Y."/>
            <person name="Shah S."/>
            <person name="Dougan E. K."/>
            <person name="Thang M."/>
            <person name="Chan C."/>
        </authorList>
    </citation>
    <scope>NUCLEOTIDE SEQUENCE [LARGE SCALE GENOMIC DNA]</scope>
</reference>
<feature type="region of interest" description="Disordered" evidence="1">
    <location>
        <begin position="187"/>
        <end position="216"/>
    </location>
</feature>
<keyword evidence="3" id="KW-1185">Reference proteome</keyword>
<feature type="region of interest" description="Disordered" evidence="1">
    <location>
        <begin position="264"/>
        <end position="285"/>
    </location>
</feature>
<protein>
    <submittedName>
        <fullName evidence="2">Uncharacterized protein</fullName>
    </submittedName>
</protein>
<dbReference type="Proteomes" id="UP001642484">
    <property type="component" value="Unassembled WGS sequence"/>
</dbReference>
<proteinExistence type="predicted"/>
<evidence type="ECO:0000313" key="2">
    <source>
        <dbReference type="EMBL" id="CAK9068166.1"/>
    </source>
</evidence>
<accession>A0ABP0NXB7</accession>
<organism evidence="2 3">
    <name type="scientific">Durusdinium trenchii</name>
    <dbReference type="NCBI Taxonomy" id="1381693"/>
    <lineage>
        <taxon>Eukaryota</taxon>
        <taxon>Sar</taxon>
        <taxon>Alveolata</taxon>
        <taxon>Dinophyceae</taxon>
        <taxon>Suessiales</taxon>
        <taxon>Symbiodiniaceae</taxon>
        <taxon>Durusdinium</taxon>
    </lineage>
</organism>
<feature type="region of interest" description="Disordered" evidence="1">
    <location>
        <begin position="112"/>
        <end position="134"/>
    </location>
</feature>
<evidence type="ECO:0000313" key="3">
    <source>
        <dbReference type="Proteomes" id="UP001642484"/>
    </source>
</evidence>
<gene>
    <name evidence="2" type="ORF">CCMP2556_LOCUS33474</name>
</gene>
<feature type="non-terminal residue" evidence="2">
    <location>
        <position position="1"/>
    </location>
</feature>
<dbReference type="EMBL" id="CAXAMN010022305">
    <property type="protein sequence ID" value="CAK9068166.1"/>
    <property type="molecule type" value="Genomic_DNA"/>
</dbReference>